<keyword evidence="2" id="KW-1185">Reference proteome</keyword>
<dbReference type="EMBL" id="KN832878">
    <property type="protein sequence ID" value="KIN00019.1"/>
    <property type="molecule type" value="Genomic_DNA"/>
</dbReference>
<dbReference type="HOGENOM" id="CLU_2334177_0_0_1"/>
<protein>
    <submittedName>
        <fullName evidence="1">Uncharacterized protein</fullName>
    </submittedName>
</protein>
<reference evidence="2" key="2">
    <citation type="submission" date="2015-01" db="EMBL/GenBank/DDBJ databases">
        <title>Evolutionary Origins and Diversification of the Mycorrhizal Mutualists.</title>
        <authorList>
            <consortium name="DOE Joint Genome Institute"/>
            <consortium name="Mycorrhizal Genomics Consortium"/>
            <person name="Kohler A."/>
            <person name="Kuo A."/>
            <person name="Nagy L.G."/>
            <person name="Floudas D."/>
            <person name="Copeland A."/>
            <person name="Barry K.W."/>
            <person name="Cichocki N."/>
            <person name="Veneault-Fourrey C."/>
            <person name="LaButti K."/>
            <person name="Lindquist E.A."/>
            <person name="Lipzen A."/>
            <person name="Lundell T."/>
            <person name="Morin E."/>
            <person name="Murat C."/>
            <person name="Riley R."/>
            <person name="Ohm R."/>
            <person name="Sun H."/>
            <person name="Tunlid A."/>
            <person name="Henrissat B."/>
            <person name="Grigoriev I.V."/>
            <person name="Hibbett D.S."/>
            <person name="Martin F."/>
        </authorList>
    </citation>
    <scope>NUCLEOTIDE SEQUENCE [LARGE SCALE GENOMIC DNA]</scope>
    <source>
        <strain evidence="2">Zn</strain>
    </source>
</reference>
<name>A0A0C3CLW7_OIDMZ</name>
<dbReference type="InParanoid" id="A0A0C3CLW7"/>
<accession>A0A0C3CLW7</accession>
<dbReference type="AlphaFoldDB" id="A0A0C3CLW7"/>
<evidence type="ECO:0000313" key="2">
    <source>
        <dbReference type="Proteomes" id="UP000054321"/>
    </source>
</evidence>
<proteinExistence type="predicted"/>
<sequence>MLCTTSFTYAAGFTPRWNSKGRLTIFTQQSNQQIFEGQAPAGLDLFSMLTSKMLIHELMHAIDFRSFPAMLSPGVLEAYGVNNILGLTTTQAFKLYLE</sequence>
<organism evidence="1 2">
    <name type="scientific">Oidiodendron maius (strain Zn)</name>
    <dbReference type="NCBI Taxonomy" id="913774"/>
    <lineage>
        <taxon>Eukaryota</taxon>
        <taxon>Fungi</taxon>
        <taxon>Dikarya</taxon>
        <taxon>Ascomycota</taxon>
        <taxon>Pezizomycotina</taxon>
        <taxon>Leotiomycetes</taxon>
        <taxon>Leotiomycetes incertae sedis</taxon>
        <taxon>Myxotrichaceae</taxon>
        <taxon>Oidiodendron</taxon>
    </lineage>
</organism>
<dbReference type="Proteomes" id="UP000054321">
    <property type="component" value="Unassembled WGS sequence"/>
</dbReference>
<gene>
    <name evidence="1" type="ORF">OIDMADRAFT_55908</name>
</gene>
<reference evidence="1 2" key="1">
    <citation type="submission" date="2014-04" db="EMBL/GenBank/DDBJ databases">
        <authorList>
            <consortium name="DOE Joint Genome Institute"/>
            <person name="Kuo A."/>
            <person name="Martino E."/>
            <person name="Perotto S."/>
            <person name="Kohler A."/>
            <person name="Nagy L.G."/>
            <person name="Floudas D."/>
            <person name="Copeland A."/>
            <person name="Barry K.W."/>
            <person name="Cichocki N."/>
            <person name="Veneault-Fourrey C."/>
            <person name="LaButti K."/>
            <person name="Lindquist E.A."/>
            <person name="Lipzen A."/>
            <person name="Lundell T."/>
            <person name="Morin E."/>
            <person name="Murat C."/>
            <person name="Sun H."/>
            <person name="Tunlid A."/>
            <person name="Henrissat B."/>
            <person name="Grigoriev I.V."/>
            <person name="Hibbett D.S."/>
            <person name="Martin F."/>
            <person name="Nordberg H.P."/>
            <person name="Cantor M.N."/>
            <person name="Hua S.X."/>
        </authorList>
    </citation>
    <scope>NUCLEOTIDE SEQUENCE [LARGE SCALE GENOMIC DNA]</scope>
    <source>
        <strain evidence="1 2">Zn</strain>
    </source>
</reference>
<evidence type="ECO:0000313" key="1">
    <source>
        <dbReference type="EMBL" id="KIN00019.1"/>
    </source>
</evidence>